<feature type="compositionally biased region" description="Gly residues" evidence="2">
    <location>
        <begin position="490"/>
        <end position="509"/>
    </location>
</feature>
<feature type="compositionally biased region" description="Pro residues" evidence="2">
    <location>
        <begin position="263"/>
        <end position="277"/>
    </location>
</feature>
<evidence type="ECO:0000256" key="2">
    <source>
        <dbReference type="SAM" id="MobiDB-lite"/>
    </source>
</evidence>
<feature type="domain" description="HMG box" evidence="3">
    <location>
        <begin position="510"/>
        <end position="554"/>
    </location>
</feature>
<feature type="region of interest" description="Disordered" evidence="2">
    <location>
        <begin position="255"/>
        <end position="304"/>
    </location>
</feature>
<feature type="DNA-binding region" description="HMG box" evidence="1">
    <location>
        <begin position="510"/>
        <end position="554"/>
    </location>
</feature>
<keyword evidence="1" id="KW-0238">DNA-binding</keyword>
<evidence type="ECO:0000256" key="1">
    <source>
        <dbReference type="PROSITE-ProRule" id="PRU00267"/>
    </source>
</evidence>
<feature type="region of interest" description="Disordered" evidence="2">
    <location>
        <begin position="489"/>
        <end position="513"/>
    </location>
</feature>
<sequence>MKAVVNEDEVQPRKGVEGGNGKTKAAKVKESFEDEQEEEEEPRRTRVELRTRKTKGSSLKESLESKPEEEQEYVSAREEVSILEDVSIFDDTFHSCESEEDPQDDSDSDNDDEGGSYTEQGSDDDSEFDLGPPPRKAPAAESQGRAKPARNSNSSVNSSQSKKAKAKNLEDRFLRLRLDNIPLPPPQSIPLTISTPTEEPGSSPSSTPPRPAPAPRPKGLVSPTKLPRIPNTPHRPSTDMFWSQEFVEDWNDQHSPAKQLFPSKPPPPPHPPPPPLPTTTSKPPSSSSFSSSPAKKTASERQSLKEFETNRLSLAETFLSLLDTRITSSQLSTLSASTGGIKIIWSRTLATTAGRANWKRETFRPPNSPPVFRHHCSIELSTKVITTPHRLYNVLAHEFCHLCNFMISGITTNPHGKEFKAWGEKVTGVFGKEYGIEVTTKHTYEIEFRYVWECGGCGMGYKRHSKSIDVGRHRCGVCKGVLVQVKPTPRGGGGKAGDSGGGGGGGGGGQEKKQSAYQIFMKEEMKRVKAEQPGMQQKDVMKVVAERWKAEKERNGGVVVMVAGSKEGTPEVKLPVRGGKKEIEVVDLT</sequence>
<dbReference type="SMART" id="SM00731">
    <property type="entry name" value="SprT"/>
    <property type="match status" value="1"/>
</dbReference>
<dbReference type="Proteomes" id="UP001323617">
    <property type="component" value="Unassembled WGS sequence"/>
</dbReference>
<dbReference type="GeneID" id="87968959"/>
<name>A0ABR0I7A0_9PEZI</name>
<organism evidence="4 5">
    <name type="scientific">Podospora pseudoanserina</name>
    <dbReference type="NCBI Taxonomy" id="2609844"/>
    <lineage>
        <taxon>Eukaryota</taxon>
        <taxon>Fungi</taxon>
        <taxon>Dikarya</taxon>
        <taxon>Ascomycota</taxon>
        <taxon>Pezizomycotina</taxon>
        <taxon>Sordariomycetes</taxon>
        <taxon>Sordariomycetidae</taxon>
        <taxon>Sordariales</taxon>
        <taxon>Podosporaceae</taxon>
        <taxon>Podospora</taxon>
    </lineage>
</organism>
<gene>
    <name evidence="4" type="ORF">QC764_508400</name>
</gene>
<keyword evidence="5" id="KW-1185">Reference proteome</keyword>
<feature type="compositionally biased region" description="Low complexity" evidence="2">
    <location>
        <begin position="278"/>
        <end position="296"/>
    </location>
</feature>
<dbReference type="InterPro" id="IPR035240">
    <property type="entry name" value="SprT_Zn_ribbon"/>
</dbReference>
<evidence type="ECO:0000313" key="5">
    <source>
        <dbReference type="Proteomes" id="UP001323617"/>
    </source>
</evidence>
<comment type="caution">
    <text evidence="4">The sequence shown here is derived from an EMBL/GenBank/DDBJ whole genome shotgun (WGS) entry which is preliminary data.</text>
</comment>
<proteinExistence type="predicted"/>
<dbReference type="InterPro" id="IPR009071">
    <property type="entry name" value="HMG_box_dom"/>
</dbReference>
<dbReference type="PANTHER" id="PTHR23099">
    <property type="entry name" value="TRANSCRIPTIONAL REGULATOR"/>
    <property type="match status" value="1"/>
</dbReference>
<dbReference type="RefSeq" id="XP_062799497.1">
    <property type="nucleotide sequence ID" value="XM_062948094.1"/>
</dbReference>
<dbReference type="InterPro" id="IPR036910">
    <property type="entry name" value="HMG_box_dom_sf"/>
</dbReference>
<evidence type="ECO:0000313" key="4">
    <source>
        <dbReference type="EMBL" id="KAK4676027.1"/>
    </source>
</evidence>
<dbReference type="CDD" id="cd00084">
    <property type="entry name" value="HMG-box_SF"/>
    <property type="match status" value="1"/>
</dbReference>
<dbReference type="PANTHER" id="PTHR23099:SF0">
    <property type="entry name" value="GERM CELL NUCLEAR ACIDIC PROTEIN"/>
    <property type="match status" value="1"/>
</dbReference>
<feature type="compositionally biased region" description="Low complexity" evidence="2">
    <location>
        <begin position="151"/>
        <end position="161"/>
    </location>
</feature>
<dbReference type="Pfam" id="PF17283">
    <property type="entry name" value="Zn_ribbon_SprT"/>
    <property type="match status" value="1"/>
</dbReference>
<dbReference type="Pfam" id="PF00505">
    <property type="entry name" value="HMG_box"/>
    <property type="match status" value="1"/>
</dbReference>
<feature type="compositionally biased region" description="Basic and acidic residues" evidence="2">
    <location>
        <begin position="167"/>
        <end position="178"/>
    </location>
</feature>
<protein>
    <recommendedName>
        <fullName evidence="3">HMG box domain-containing protein</fullName>
    </recommendedName>
</protein>
<feature type="compositionally biased region" description="Acidic residues" evidence="2">
    <location>
        <begin position="98"/>
        <end position="114"/>
    </location>
</feature>
<dbReference type="Pfam" id="PF10263">
    <property type="entry name" value="SprT-like"/>
    <property type="match status" value="1"/>
</dbReference>
<dbReference type="InterPro" id="IPR006640">
    <property type="entry name" value="SprT-like_domain"/>
</dbReference>
<evidence type="ECO:0000259" key="3">
    <source>
        <dbReference type="PROSITE" id="PS50118"/>
    </source>
</evidence>
<dbReference type="EMBL" id="JAFFHC010000005">
    <property type="protein sequence ID" value="KAK4676027.1"/>
    <property type="molecule type" value="Genomic_DNA"/>
</dbReference>
<accession>A0ABR0I7A0</accession>
<feature type="compositionally biased region" description="Basic and acidic residues" evidence="2">
    <location>
        <begin position="41"/>
        <end position="51"/>
    </location>
</feature>
<feature type="compositionally biased region" description="Low complexity" evidence="2">
    <location>
        <begin position="194"/>
        <end position="205"/>
    </location>
</feature>
<reference evidence="4 5" key="1">
    <citation type="journal article" date="2023" name="bioRxiv">
        <title>High-quality genome assemblies of four members of thePodospora anserinaspecies complex.</title>
        <authorList>
            <person name="Ament-Velasquez S.L."/>
            <person name="Vogan A.A."/>
            <person name="Wallerman O."/>
            <person name="Hartmann F."/>
            <person name="Gautier V."/>
            <person name="Silar P."/>
            <person name="Giraud T."/>
            <person name="Johannesson H."/>
        </authorList>
    </citation>
    <scope>NUCLEOTIDE SEQUENCE [LARGE SCALE GENOMIC DNA]</scope>
    <source>
        <strain evidence="4 5">CBS 124.78</strain>
    </source>
</reference>
<feature type="compositionally biased region" description="Pro residues" evidence="2">
    <location>
        <begin position="206"/>
        <end position="216"/>
    </location>
</feature>
<keyword evidence="1" id="KW-0539">Nucleus</keyword>
<dbReference type="Gene3D" id="1.10.30.10">
    <property type="entry name" value="High mobility group box domain"/>
    <property type="match status" value="1"/>
</dbReference>
<dbReference type="SUPFAM" id="SSF47095">
    <property type="entry name" value="HMG-box"/>
    <property type="match status" value="1"/>
</dbReference>
<dbReference type="PROSITE" id="PS50118">
    <property type="entry name" value="HMG_BOX_2"/>
    <property type="match status" value="1"/>
</dbReference>
<feature type="region of interest" description="Disordered" evidence="2">
    <location>
        <begin position="1"/>
        <end position="239"/>
    </location>
</feature>